<dbReference type="GO" id="GO:0005975">
    <property type="term" value="P:carbohydrate metabolic process"/>
    <property type="evidence" value="ECO:0007669"/>
    <property type="project" value="InterPro"/>
</dbReference>
<dbReference type="InterPro" id="IPR037018">
    <property type="entry name" value="GH65_N"/>
</dbReference>
<dbReference type="Gene3D" id="2.60.420.10">
    <property type="entry name" value="Maltose phosphorylase, domain 3"/>
    <property type="match status" value="1"/>
</dbReference>
<dbReference type="GO" id="GO:0030246">
    <property type="term" value="F:carbohydrate binding"/>
    <property type="evidence" value="ECO:0007669"/>
    <property type="project" value="InterPro"/>
</dbReference>
<organism evidence="7 8">
    <name type="scientific">Fodinibius salipaludis</name>
    <dbReference type="NCBI Taxonomy" id="2032627"/>
    <lineage>
        <taxon>Bacteria</taxon>
        <taxon>Pseudomonadati</taxon>
        <taxon>Balneolota</taxon>
        <taxon>Balneolia</taxon>
        <taxon>Balneolales</taxon>
        <taxon>Balneolaceae</taxon>
        <taxon>Fodinibius</taxon>
    </lineage>
</organism>
<dbReference type="InterPro" id="IPR008928">
    <property type="entry name" value="6-hairpin_glycosidase_sf"/>
</dbReference>
<dbReference type="RefSeq" id="WP_095604872.1">
    <property type="nucleotide sequence ID" value="NZ_NSKE01000001.1"/>
</dbReference>
<evidence type="ECO:0000259" key="6">
    <source>
        <dbReference type="Pfam" id="PF03636"/>
    </source>
</evidence>
<dbReference type="OrthoDB" id="9758855at2"/>
<feature type="domain" description="Glycoside hydrolase family 65 central catalytic" evidence="4">
    <location>
        <begin position="322"/>
        <end position="688"/>
    </location>
</feature>
<evidence type="ECO:0000256" key="3">
    <source>
        <dbReference type="PIRSR" id="PIRSR036289-51"/>
    </source>
</evidence>
<comment type="caution">
    <text evidence="7">The sequence shown here is derived from an EMBL/GenBank/DDBJ whole genome shotgun (WGS) entry which is preliminary data.</text>
</comment>
<dbReference type="InterPro" id="IPR017045">
    <property type="entry name" value="Malt_Pase/Glycosyl_Hdrlase"/>
</dbReference>
<feature type="domain" description="Glycoside hydrolase family 65 N-terminal" evidence="6">
    <location>
        <begin position="13"/>
        <end position="265"/>
    </location>
</feature>
<dbReference type="Pfam" id="PF03636">
    <property type="entry name" value="Glyco_hydro_65N"/>
    <property type="match status" value="1"/>
</dbReference>
<dbReference type="AlphaFoldDB" id="A0A2A2GFB6"/>
<evidence type="ECO:0000313" key="7">
    <source>
        <dbReference type="EMBL" id="PAU95627.1"/>
    </source>
</evidence>
<name>A0A2A2GFB6_9BACT</name>
<keyword evidence="8" id="KW-1185">Reference proteome</keyword>
<evidence type="ECO:0000256" key="1">
    <source>
        <dbReference type="ARBA" id="ARBA00006768"/>
    </source>
</evidence>
<feature type="binding site" evidence="3">
    <location>
        <begin position="600"/>
        <end position="601"/>
    </location>
    <ligand>
        <name>substrate</name>
    </ligand>
</feature>
<dbReference type="GO" id="GO:0016757">
    <property type="term" value="F:glycosyltransferase activity"/>
    <property type="evidence" value="ECO:0007669"/>
    <property type="project" value="UniProtKB-ARBA"/>
</dbReference>
<keyword evidence="7" id="KW-0378">Hydrolase</keyword>
<comment type="similarity">
    <text evidence="1">Belongs to the glycosyl hydrolase 65 family.</text>
</comment>
<feature type="domain" description="Glycoside hydrolase family 65 C-terminal" evidence="5">
    <location>
        <begin position="698"/>
        <end position="757"/>
    </location>
</feature>
<dbReference type="InterPro" id="IPR012341">
    <property type="entry name" value="6hp_glycosidase-like_sf"/>
</dbReference>
<dbReference type="InterPro" id="IPR005196">
    <property type="entry name" value="Glyco_hydro_65_N"/>
</dbReference>
<gene>
    <name evidence="7" type="ORF">CK503_00760</name>
</gene>
<reference evidence="7 8" key="1">
    <citation type="submission" date="2017-08" db="EMBL/GenBank/DDBJ databases">
        <title>Aliifodinibius alkalisoli sp. nov., isolated from saline alkaline soil.</title>
        <authorList>
            <person name="Liu D."/>
            <person name="Zhang G."/>
        </authorList>
    </citation>
    <scope>NUCLEOTIDE SEQUENCE [LARGE SCALE GENOMIC DNA]</scope>
    <source>
        <strain evidence="7 8">WN023</strain>
    </source>
</reference>
<dbReference type="SUPFAM" id="SSF48208">
    <property type="entry name" value="Six-hairpin glycosidases"/>
    <property type="match status" value="1"/>
</dbReference>
<dbReference type="PANTHER" id="PTHR11051:SF14">
    <property type="entry name" value="MALTOSE PHOSPHORYLASE"/>
    <property type="match status" value="1"/>
</dbReference>
<dbReference type="Pfam" id="PF03632">
    <property type="entry name" value="Glyco_hydro_65m"/>
    <property type="match status" value="1"/>
</dbReference>
<dbReference type="Gene3D" id="2.70.98.40">
    <property type="entry name" value="Glycoside hydrolase, family 65, N-terminal domain"/>
    <property type="match status" value="1"/>
</dbReference>
<dbReference type="NCBIfam" id="NF010380">
    <property type="entry name" value="PRK13807.1"/>
    <property type="match status" value="1"/>
</dbReference>
<dbReference type="EMBL" id="NSKE01000001">
    <property type="protein sequence ID" value="PAU95627.1"/>
    <property type="molecule type" value="Genomic_DNA"/>
</dbReference>
<evidence type="ECO:0000259" key="4">
    <source>
        <dbReference type="Pfam" id="PF03632"/>
    </source>
</evidence>
<dbReference type="Gene3D" id="1.50.10.10">
    <property type="match status" value="1"/>
</dbReference>
<dbReference type="Proteomes" id="UP000218831">
    <property type="component" value="Unassembled WGS sequence"/>
</dbReference>
<evidence type="ECO:0000313" key="8">
    <source>
        <dbReference type="Proteomes" id="UP000218831"/>
    </source>
</evidence>
<dbReference type="InterPro" id="IPR005195">
    <property type="entry name" value="Glyco_hydro_65_M"/>
</dbReference>
<dbReference type="InterPro" id="IPR005194">
    <property type="entry name" value="Glyco_hydro_65_C"/>
</dbReference>
<feature type="binding site" evidence="3">
    <location>
        <begin position="357"/>
        <end position="358"/>
    </location>
    <ligand>
        <name>substrate</name>
    </ligand>
</feature>
<dbReference type="GO" id="GO:0004553">
    <property type="term" value="F:hydrolase activity, hydrolyzing O-glycosyl compounds"/>
    <property type="evidence" value="ECO:0007669"/>
    <property type="project" value="TreeGrafter"/>
</dbReference>
<dbReference type="SUPFAM" id="SSF74650">
    <property type="entry name" value="Galactose mutarotase-like"/>
    <property type="match status" value="1"/>
</dbReference>
<dbReference type="PIRSF" id="PIRSF036289">
    <property type="entry name" value="Glycosyl_hydrolase_malt_phosph"/>
    <property type="match status" value="1"/>
</dbReference>
<feature type="active site" description="Proton donor" evidence="2">
    <location>
        <position position="488"/>
    </location>
</feature>
<dbReference type="PANTHER" id="PTHR11051">
    <property type="entry name" value="GLYCOSYL HYDROLASE-RELATED"/>
    <property type="match status" value="1"/>
</dbReference>
<dbReference type="Pfam" id="PF03633">
    <property type="entry name" value="Glyco_hydro_65C"/>
    <property type="match status" value="1"/>
</dbReference>
<evidence type="ECO:0000256" key="2">
    <source>
        <dbReference type="PIRSR" id="PIRSR036289-50"/>
    </source>
</evidence>
<sequence length="773" mass="89279">MDKYLETDEWKIIEEGFDPQRQRSSESIFSIGNGHMGQRANFEEHYSGDSLQGSYIGGIYYPDPTKVGWWKNGYPDYFAKVLNSVNWIGIDVYVNGEQLDLAECSVTDFTRTLDMKQGLLQRSFVAELQSGNKIAVEACRFVSMERTEVGVIEYKIKALNFSGTVKLAPYINGEVYNEDANYDEIFWDEGTQDSFDDGGVVTTKTKKLAFHVAAAMKNTVQKNGKSLDLEATASVSSMYVDQAYEISVEENDEVQLQKYAVVSSSLNHARKRLHSHTKQSVDDIAKVGFKQLKKEHTDRWLNIWKGSDVHIEGDDEAQQGIRFNIFQLYQTYTGEDERLNIGPKGFTGEKYGGCTYWDTEAYCLPFYLNTAPDKVARQLLWYRYRHLPKAIENAQKLGFTDGAALYPMVTMNGEECHNEWEITFEEVHRNGAIAYAIYNYIRHTGDESYLEEAGLEVLIAISRFWSQRFNFSEKRQKYVMLGVTGPNEYENNINNNWYTSYIACWCMRYTMEAIEKVRDESPEQFEEIRQKTSYDDAETEHWNDILDRVYLGEDEDLGIFLQQDNYLDKVQRTASELDKSERPINQHWSWDRILRSCFIKQGDVVQGLYFFEDHFDEDTIRRNFDFYEPRTVHESSLSPCIHAIVASKLGYSDKAYQLYLRTARLDLDDYNKEVHQGLHITSMAGTWMSIVEGFAGKRAKEGKLHFSPSLPDEWQAYSFKILHKGNRLNVRLEPEQVIITCEKGSGSTCYVYGEKYEISQDKEVIISAPVLSK</sequence>
<proteinExistence type="inferred from homology"/>
<dbReference type="InterPro" id="IPR011013">
    <property type="entry name" value="Gal_mutarotase_sf_dom"/>
</dbReference>
<protein>
    <submittedName>
        <fullName evidence="7">Family 65 glycosyl hydrolase</fullName>
    </submittedName>
</protein>
<accession>A0A2A2GFB6</accession>
<evidence type="ECO:0000259" key="5">
    <source>
        <dbReference type="Pfam" id="PF03633"/>
    </source>
</evidence>